<dbReference type="PANTHER" id="PTHR39165">
    <property type="entry name" value="IG HYPOTHETICAL 17883"/>
    <property type="match status" value="1"/>
</dbReference>
<feature type="transmembrane region" description="Helical" evidence="1">
    <location>
        <begin position="51"/>
        <end position="72"/>
    </location>
</feature>
<dbReference type="EMBL" id="FQZL01000012">
    <property type="protein sequence ID" value="SHJ15704.1"/>
    <property type="molecule type" value="Genomic_DNA"/>
</dbReference>
<protein>
    <recommendedName>
        <fullName evidence="4">DUF456 domain-containing protein</fullName>
    </recommendedName>
</protein>
<feature type="transmembrane region" description="Helical" evidence="1">
    <location>
        <begin position="130"/>
        <end position="156"/>
    </location>
</feature>
<organism evidence="2 3">
    <name type="scientific">Dethiosulfatibacter aminovorans DSM 17477</name>
    <dbReference type="NCBI Taxonomy" id="1121476"/>
    <lineage>
        <taxon>Bacteria</taxon>
        <taxon>Bacillati</taxon>
        <taxon>Bacillota</taxon>
        <taxon>Tissierellia</taxon>
        <taxon>Dethiosulfatibacter</taxon>
    </lineage>
</organism>
<gene>
    <name evidence="2" type="ORF">SAMN02745751_01872</name>
</gene>
<dbReference type="Pfam" id="PF04306">
    <property type="entry name" value="DUF456"/>
    <property type="match status" value="1"/>
</dbReference>
<keyword evidence="1" id="KW-0812">Transmembrane</keyword>
<dbReference type="STRING" id="1121476.SAMN02745751_01872"/>
<evidence type="ECO:0008006" key="4">
    <source>
        <dbReference type="Google" id="ProtNLM"/>
    </source>
</evidence>
<evidence type="ECO:0000256" key="1">
    <source>
        <dbReference type="SAM" id="Phobius"/>
    </source>
</evidence>
<keyword evidence="3" id="KW-1185">Reference proteome</keyword>
<dbReference type="OrthoDB" id="9808460at2"/>
<accession>A0A1M6H0Q3</accession>
<dbReference type="Proteomes" id="UP000184052">
    <property type="component" value="Unassembled WGS sequence"/>
</dbReference>
<keyword evidence="1" id="KW-0472">Membrane</keyword>
<keyword evidence="1" id="KW-1133">Transmembrane helix</keyword>
<evidence type="ECO:0000313" key="2">
    <source>
        <dbReference type="EMBL" id="SHJ15704.1"/>
    </source>
</evidence>
<dbReference type="RefSeq" id="WP_073049321.1">
    <property type="nucleotide sequence ID" value="NZ_FQZL01000012.1"/>
</dbReference>
<dbReference type="AlphaFoldDB" id="A0A1M6H0Q3"/>
<dbReference type="PANTHER" id="PTHR39165:SF1">
    <property type="entry name" value="DUF456 DOMAIN-CONTAINING PROTEIN"/>
    <property type="match status" value="1"/>
</dbReference>
<dbReference type="InterPro" id="IPR007403">
    <property type="entry name" value="DUF456"/>
</dbReference>
<feature type="transmembrane region" description="Helical" evidence="1">
    <location>
        <begin position="92"/>
        <end position="118"/>
    </location>
</feature>
<feature type="transmembrane region" description="Helical" evidence="1">
    <location>
        <begin position="6"/>
        <end position="39"/>
    </location>
</feature>
<reference evidence="2 3" key="1">
    <citation type="submission" date="2016-11" db="EMBL/GenBank/DDBJ databases">
        <authorList>
            <person name="Jaros S."/>
            <person name="Januszkiewicz K."/>
            <person name="Wedrychowicz H."/>
        </authorList>
    </citation>
    <scope>NUCLEOTIDE SEQUENCE [LARGE SCALE GENOMIC DNA]</scope>
    <source>
        <strain evidence="2 3">DSM 17477</strain>
    </source>
</reference>
<name>A0A1M6H0Q3_9FIRM</name>
<sequence>MYTLALIVAVILFIIGLAGTVLPVLPGVGIIYGGMIIYGVMTKFECLDVNFFILQGIACAFILGVDFVASAVGTKAFEGSKHAAKGAIIGTIIGLIFLGPLGIIIGPFTGAVIIELLTGRELKKSLRSGIGTLIGILGGTVIKIAAEIVMIIYFFIKI</sequence>
<evidence type="ECO:0000313" key="3">
    <source>
        <dbReference type="Proteomes" id="UP000184052"/>
    </source>
</evidence>
<proteinExistence type="predicted"/>